<evidence type="ECO:0000256" key="2">
    <source>
        <dbReference type="SAM" id="MobiDB-lite"/>
    </source>
</evidence>
<organism evidence="4 5">
    <name type="scientific">Halobacillus amylolyticus</name>
    <dbReference type="NCBI Taxonomy" id="2932259"/>
    <lineage>
        <taxon>Bacteria</taxon>
        <taxon>Bacillati</taxon>
        <taxon>Bacillota</taxon>
        <taxon>Bacilli</taxon>
        <taxon>Bacillales</taxon>
        <taxon>Bacillaceae</taxon>
        <taxon>Halobacillus</taxon>
    </lineage>
</organism>
<dbReference type="GO" id="GO:0016787">
    <property type="term" value="F:hydrolase activity"/>
    <property type="evidence" value="ECO:0007669"/>
    <property type="project" value="UniProtKB-KW"/>
</dbReference>
<dbReference type="PANTHER" id="PTHR48081">
    <property type="entry name" value="AB HYDROLASE SUPERFAMILY PROTEIN C4A8.06C"/>
    <property type="match status" value="1"/>
</dbReference>
<evidence type="ECO:0000259" key="3">
    <source>
        <dbReference type="Pfam" id="PF07859"/>
    </source>
</evidence>
<dbReference type="InterPro" id="IPR029058">
    <property type="entry name" value="AB_hydrolase_fold"/>
</dbReference>
<dbReference type="SUPFAM" id="SSF53474">
    <property type="entry name" value="alpha/beta-Hydrolases"/>
    <property type="match status" value="1"/>
</dbReference>
<dbReference type="InterPro" id="IPR050300">
    <property type="entry name" value="GDXG_lipolytic_enzyme"/>
</dbReference>
<dbReference type="EMBL" id="CP095075">
    <property type="protein sequence ID" value="UOR10557.1"/>
    <property type="molecule type" value="Genomic_DNA"/>
</dbReference>
<protein>
    <submittedName>
        <fullName evidence="4">Alpha/beta hydrolase</fullName>
    </submittedName>
</protein>
<gene>
    <name evidence="4" type="ORF">MUO15_12820</name>
</gene>
<sequence length="264" mass="28587">MVLDPQVKVLLQQMEAAGAPPLESLPPVYARQAFQELEANSAEPQEPVAKAENRSIPGPSGDINVRAYTPEGAGPHPALVFYHGGGWVIGNLDTHDNVCRALTNLAKCVVISIDYRLAPEHKFPAAVDDCYASAQWIIEHPSEFNIDASKVAVGGDSAGGNLSAVICHLAKERGTLNLAHQLLFYPATDFTAETPSMRENAEGYFLTKGSMLYFRDHYLRTSEDAGNPLASPFLIDDLSELPSATVITAEYDPLRDEGKPMPIV</sequence>
<dbReference type="Proteomes" id="UP000830326">
    <property type="component" value="Chromosome"/>
</dbReference>
<reference evidence="4" key="1">
    <citation type="submission" date="2022-04" db="EMBL/GenBank/DDBJ databases">
        <title>Halobacillus sp. isolated from saltern.</title>
        <authorList>
            <person name="Won M."/>
            <person name="Lee C.-M."/>
            <person name="Woen H.-Y."/>
            <person name="Kwon S.-W."/>
        </authorList>
    </citation>
    <scope>NUCLEOTIDE SEQUENCE</scope>
    <source>
        <strain evidence="4">SSHM10-5</strain>
    </source>
</reference>
<feature type="domain" description="Alpha/beta hydrolase fold-3" evidence="3">
    <location>
        <begin position="79"/>
        <end position="259"/>
    </location>
</feature>
<evidence type="ECO:0000256" key="1">
    <source>
        <dbReference type="ARBA" id="ARBA00022801"/>
    </source>
</evidence>
<evidence type="ECO:0000313" key="5">
    <source>
        <dbReference type="Proteomes" id="UP000830326"/>
    </source>
</evidence>
<dbReference type="InterPro" id="IPR013094">
    <property type="entry name" value="AB_hydrolase_3"/>
</dbReference>
<feature type="region of interest" description="Disordered" evidence="2">
    <location>
        <begin position="39"/>
        <end position="69"/>
    </location>
</feature>
<dbReference type="PANTHER" id="PTHR48081:SF8">
    <property type="entry name" value="ALPHA_BETA HYDROLASE FOLD-3 DOMAIN-CONTAINING PROTEIN-RELATED"/>
    <property type="match status" value="1"/>
</dbReference>
<dbReference type="Pfam" id="PF07859">
    <property type="entry name" value="Abhydrolase_3"/>
    <property type="match status" value="1"/>
</dbReference>
<keyword evidence="5" id="KW-1185">Reference proteome</keyword>
<name>A0ABY4H7V1_9BACI</name>
<proteinExistence type="predicted"/>
<accession>A0ABY4H7V1</accession>
<evidence type="ECO:0000313" key="4">
    <source>
        <dbReference type="EMBL" id="UOR10557.1"/>
    </source>
</evidence>
<dbReference type="Gene3D" id="3.40.50.1820">
    <property type="entry name" value="alpha/beta hydrolase"/>
    <property type="match status" value="1"/>
</dbReference>
<keyword evidence="1 4" id="KW-0378">Hydrolase</keyword>